<feature type="compositionally biased region" description="Acidic residues" evidence="1">
    <location>
        <begin position="39"/>
        <end position="60"/>
    </location>
</feature>
<evidence type="ECO:0000256" key="1">
    <source>
        <dbReference type="SAM" id="MobiDB-lite"/>
    </source>
</evidence>
<proteinExistence type="predicted"/>
<sequence length="179" mass="21083">MTDDEQAAPRRMRRARSGRQEQRLSSAAREKVRRRHVPEDDDELEDDETDDELDDEPEDEQERRPRPRRESAPRRRTRPAAERNGREERDEKPIPASVAARLATKNVVEFTGRELENVVAIECRDGDWYVDVEVVESHRIPDTTDILAIYQVRLDRSGDLLSYNRTRRYSRGQLDKESR</sequence>
<dbReference type="Proteomes" id="UP001299970">
    <property type="component" value="Unassembled WGS sequence"/>
</dbReference>
<dbReference type="Pfam" id="PF05800">
    <property type="entry name" value="GvpO"/>
    <property type="match status" value="1"/>
</dbReference>
<dbReference type="InterPro" id="IPR008634">
    <property type="entry name" value="Gas-vesicle_GvpO"/>
</dbReference>
<gene>
    <name evidence="2" type="ORF">MMF94_17625</name>
</gene>
<evidence type="ECO:0000313" key="3">
    <source>
        <dbReference type="Proteomes" id="UP001299970"/>
    </source>
</evidence>
<name>A0ABS9TG43_9PSEU</name>
<feature type="compositionally biased region" description="Basic and acidic residues" evidence="1">
    <location>
        <begin position="61"/>
        <end position="93"/>
    </location>
</feature>
<feature type="region of interest" description="Disordered" evidence="1">
    <location>
        <begin position="1"/>
        <end position="95"/>
    </location>
</feature>
<comment type="caution">
    <text evidence="2">The sequence shown here is derived from an EMBL/GenBank/DDBJ whole genome shotgun (WGS) entry which is preliminary data.</text>
</comment>
<accession>A0ABS9TG43</accession>
<dbReference type="RefSeq" id="WP_241037930.1">
    <property type="nucleotide sequence ID" value="NZ_BAAAJF010000005.1"/>
</dbReference>
<reference evidence="2 3" key="1">
    <citation type="submission" date="2022-03" db="EMBL/GenBank/DDBJ databases">
        <title>Pseudonocardia alaer sp. nov., a novel actinomycete isolated from reed forest soil.</title>
        <authorList>
            <person name="Wang L."/>
        </authorList>
    </citation>
    <scope>NUCLEOTIDE SEQUENCE [LARGE SCALE GENOMIC DNA]</scope>
    <source>
        <strain evidence="2 3">Y-16303</strain>
    </source>
</reference>
<organism evidence="2 3">
    <name type="scientific">Pseudonocardia alaniniphila</name>
    <dbReference type="NCBI Taxonomy" id="75291"/>
    <lineage>
        <taxon>Bacteria</taxon>
        <taxon>Bacillati</taxon>
        <taxon>Actinomycetota</taxon>
        <taxon>Actinomycetes</taxon>
        <taxon>Pseudonocardiales</taxon>
        <taxon>Pseudonocardiaceae</taxon>
        <taxon>Pseudonocardia</taxon>
    </lineage>
</organism>
<protein>
    <submittedName>
        <fullName evidence="2">Gas vesicle protein</fullName>
    </submittedName>
</protein>
<dbReference type="EMBL" id="JAKXMK010000014">
    <property type="protein sequence ID" value="MCH6167510.1"/>
    <property type="molecule type" value="Genomic_DNA"/>
</dbReference>
<keyword evidence="3" id="KW-1185">Reference proteome</keyword>
<evidence type="ECO:0000313" key="2">
    <source>
        <dbReference type="EMBL" id="MCH6167510.1"/>
    </source>
</evidence>